<dbReference type="OrthoDB" id="6440753at2"/>
<dbReference type="EMBL" id="QJJK01000003">
    <property type="protein sequence ID" value="PXW61644.1"/>
    <property type="molecule type" value="Genomic_DNA"/>
</dbReference>
<keyword evidence="2" id="KW-1185">Reference proteome</keyword>
<dbReference type="RefSeq" id="WP_110373951.1">
    <property type="nucleotide sequence ID" value="NZ_JAHBRY010000001.1"/>
</dbReference>
<evidence type="ECO:0008006" key="3">
    <source>
        <dbReference type="Google" id="ProtNLM"/>
    </source>
</evidence>
<comment type="caution">
    <text evidence="1">The sequence shown here is derived from an EMBL/GenBank/DDBJ whole genome shotgun (WGS) entry which is preliminary data.</text>
</comment>
<proteinExistence type="predicted"/>
<organism evidence="1 2">
    <name type="scientific">Chelatococcus asaccharovorans</name>
    <dbReference type="NCBI Taxonomy" id="28210"/>
    <lineage>
        <taxon>Bacteria</taxon>
        <taxon>Pseudomonadati</taxon>
        <taxon>Pseudomonadota</taxon>
        <taxon>Alphaproteobacteria</taxon>
        <taxon>Hyphomicrobiales</taxon>
        <taxon>Chelatococcaceae</taxon>
        <taxon>Chelatococcus</taxon>
    </lineage>
</organism>
<accession>A0A2V3UAU3</accession>
<evidence type="ECO:0000313" key="2">
    <source>
        <dbReference type="Proteomes" id="UP000248021"/>
    </source>
</evidence>
<evidence type="ECO:0000313" key="1">
    <source>
        <dbReference type="EMBL" id="PXW61644.1"/>
    </source>
</evidence>
<sequence>MAETKLANMIVPSVFMAYTAQRTTELTAFIQSGIMQDLSTVLATLLQGGTTVNMPYFNDLTGEDEVLDDRYNLSVNNVTTGQDVAVRLIRGKVFGASDLSADISGADPMRHIADRFAAYWSRRIQAIALAVVKGAMATTASGASMAGNTLDISALSGAAAYFDGESFIDATHRLGDHADGLRGVAVHSDTLAAMKKADLIEYIKPSDGEDEVPTYQGKRVVVDDAMPKLSGGIYHSYVFGPGALGFAQADPEVPVETGREPLQGGGMEYIVQRRQYLVHPRGVKWAPGGGVPAKATPSNTELGTATNWARIYDAKDIRIVRFIHKLAA</sequence>
<reference evidence="1 2" key="1">
    <citation type="submission" date="2018-05" db="EMBL/GenBank/DDBJ databases">
        <title>Genomic Encyclopedia of Type Strains, Phase IV (KMG-IV): sequencing the most valuable type-strain genomes for metagenomic binning, comparative biology and taxonomic classification.</title>
        <authorList>
            <person name="Goeker M."/>
        </authorList>
    </citation>
    <scope>NUCLEOTIDE SEQUENCE [LARGE SCALE GENOMIC DNA]</scope>
    <source>
        <strain evidence="1 2">DSM 6462</strain>
    </source>
</reference>
<dbReference type="AlphaFoldDB" id="A0A2V3UAU3"/>
<dbReference type="Proteomes" id="UP000248021">
    <property type="component" value="Unassembled WGS sequence"/>
</dbReference>
<name>A0A2V3UAU3_9HYPH</name>
<gene>
    <name evidence="1" type="ORF">C7450_103161</name>
</gene>
<protein>
    <recommendedName>
        <fullName evidence="3">Coat protein</fullName>
    </recommendedName>
</protein>